<keyword evidence="3" id="KW-1185">Reference proteome</keyword>
<dbReference type="InterPro" id="IPR038765">
    <property type="entry name" value="Papain-like_cys_pep_sf"/>
</dbReference>
<evidence type="ECO:0000313" key="3">
    <source>
        <dbReference type="Proteomes" id="UP000431922"/>
    </source>
</evidence>
<dbReference type="NCBIfam" id="TIGR02594">
    <property type="entry name" value="TIGR02594 family protein"/>
    <property type="match status" value="1"/>
</dbReference>
<dbReference type="EMBL" id="WTYL01000002">
    <property type="protein sequence ID" value="MXP44540.1"/>
    <property type="molecule type" value="Genomic_DNA"/>
</dbReference>
<dbReference type="Pfam" id="PF05257">
    <property type="entry name" value="CHAP"/>
    <property type="match status" value="1"/>
</dbReference>
<dbReference type="InterPro" id="IPR013423">
    <property type="entry name" value="CHP02594"/>
</dbReference>
<dbReference type="Proteomes" id="UP000431922">
    <property type="component" value="Unassembled WGS sequence"/>
</dbReference>
<dbReference type="InterPro" id="IPR007921">
    <property type="entry name" value="CHAP_dom"/>
</dbReference>
<accession>A0A845B292</accession>
<dbReference type="AlphaFoldDB" id="A0A845B292"/>
<dbReference type="PROSITE" id="PS50911">
    <property type="entry name" value="CHAP"/>
    <property type="match status" value="1"/>
</dbReference>
<name>A0A845B292_9SPHN</name>
<dbReference type="Gene3D" id="3.90.1720.10">
    <property type="entry name" value="endopeptidase domain like (from Nostoc punctiforme)"/>
    <property type="match status" value="1"/>
</dbReference>
<reference evidence="2 3" key="1">
    <citation type="submission" date="2019-12" db="EMBL/GenBank/DDBJ databases">
        <title>Genomic-based taxomic classification of the family Erythrobacteraceae.</title>
        <authorList>
            <person name="Xu L."/>
        </authorList>
    </citation>
    <scope>NUCLEOTIDE SEQUENCE [LARGE SCALE GENOMIC DNA]</scope>
    <source>
        <strain evidence="2 3">KCTC 42453</strain>
    </source>
</reference>
<feature type="domain" description="Peptidase C51" evidence="1">
    <location>
        <begin position="28"/>
        <end position="155"/>
    </location>
</feature>
<organism evidence="2 3">
    <name type="scientific">Allopontixanthobacter sediminis</name>
    <dbReference type="NCBI Taxonomy" id="1689985"/>
    <lineage>
        <taxon>Bacteria</taxon>
        <taxon>Pseudomonadati</taxon>
        <taxon>Pseudomonadota</taxon>
        <taxon>Alphaproteobacteria</taxon>
        <taxon>Sphingomonadales</taxon>
        <taxon>Erythrobacteraceae</taxon>
        <taxon>Allopontixanthobacter</taxon>
    </lineage>
</organism>
<comment type="caution">
    <text evidence="2">The sequence shown here is derived from an EMBL/GenBank/DDBJ whole genome shotgun (WGS) entry which is preliminary data.</text>
</comment>
<gene>
    <name evidence="2" type="ORF">GRI65_08730</name>
</gene>
<dbReference type="SUPFAM" id="SSF54001">
    <property type="entry name" value="Cysteine proteinases"/>
    <property type="match status" value="1"/>
</dbReference>
<proteinExistence type="predicted"/>
<protein>
    <submittedName>
        <fullName evidence="2">TIGR02594 family protein</fullName>
    </submittedName>
</protein>
<dbReference type="RefSeq" id="WP_160756121.1">
    <property type="nucleotide sequence ID" value="NZ_WTYL01000002.1"/>
</dbReference>
<sequence>MKESNMPLWLEVALQEEAAGVAETGSNQRILAYLATCADLTESELSNDATAWCAAFANWCMMEAGLTGTGTSWARDWFHWGVNDPEPGLGSIVVWKRAESGNLDGPYGHVSFLLEAKDDQLIVLGGNQKNSVCRLPYPREGLLRGDYYSDVAFRKPG</sequence>
<evidence type="ECO:0000259" key="1">
    <source>
        <dbReference type="PROSITE" id="PS50911"/>
    </source>
</evidence>
<evidence type="ECO:0000313" key="2">
    <source>
        <dbReference type="EMBL" id="MXP44540.1"/>
    </source>
</evidence>
<dbReference type="OrthoDB" id="5395100at2"/>